<comment type="subcellular location">
    <subcellularLocation>
        <location evidence="1 5">Mitochondrion matrix</location>
    </subcellularLocation>
</comment>
<keyword evidence="5" id="KW-0496">Mitochondrion</keyword>
<dbReference type="InterPro" id="IPR000049">
    <property type="entry name" value="ET-Flavoprotein_bsu_CS"/>
</dbReference>
<dbReference type="OMA" id="EINQPRI"/>
<gene>
    <name evidence="7" type="ORF">IMG5_145350</name>
</gene>
<dbReference type="GeneID" id="14906071"/>
<organism evidence="7 8">
    <name type="scientific">Ichthyophthirius multifiliis</name>
    <name type="common">White spot disease agent</name>
    <name type="synonym">Ich</name>
    <dbReference type="NCBI Taxonomy" id="5932"/>
    <lineage>
        <taxon>Eukaryota</taxon>
        <taxon>Sar</taxon>
        <taxon>Alveolata</taxon>
        <taxon>Ciliophora</taxon>
        <taxon>Intramacronucleata</taxon>
        <taxon>Oligohymenophorea</taxon>
        <taxon>Hymenostomatida</taxon>
        <taxon>Ophryoglenina</taxon>
        <taxon>Ichthyophthirius</taxon>
    </lineage>
</organism>
<dbReference type="PROSITE" id="PS01065">
    <property type="entry name" value="ETF_BETA"/>
    <property type="match status" value="1"/>
</dbReference>
<dbReference type="CDD" id="cd01714">
    <property type="entry name" value="ETF_beta"/>
    <property type="match status" value="1"/>
</dbReference>
<dbReference type="PANTHER" id="PTHR21294:SF8">
    <property type="entry name" value="ELECTRON TRANSFER FLAVOPROTEIN SUBUNIT BETA"/>
    <property type="match status" value="1"/>
</dbReference>
<dbReference type="STRING" id="857967.G0QXU7"/>
<dbReference type="Proteomes" id="UP000008983">
    <property type="component" value="Unassembled WGS sequence"/>
</dbReference>
<dbReference type="GO" id="GO:0005759">
    <property type="term" value="C:mitochondrial matrix"/>
    <property type="evidence" value="ECO:0007669"/>
    <property type="project" value="UniProtKB-SubCell"/>
</dbReference>
<dbReference type="InParanoid" id="G0QXU7"/>
<dbReference type="Gene3D" id="3.40.50.620">
    <property type="entry name" value="HUPs"/>
    <property type="match status" value="1"/>
</dbReference>
<evidence type="ECO:0000256" key="1">
    <source>
        <dbReference type="ARBA" id="ARBA00004305"/>
    </source>
</evidence>
<keyword evidence="3 5" id="KW-0813">Transport</keyword>
<dbReference type="Pfam" id="PF01012">
    <property type="entry name" value="ETF"/>
    <property type="match status" value="1"/>
</dbReference>
<dbReference type="EMBL" id="GL984089">
    <property type="protein sequence ID" value="EGR29944.1"/>
    <property type="molecule type" value="Genomic_DNA"/>
</dbReference>
<dbReference type="InterPro" id="IPR012255">
    <property type="entry name" value="ETF_b"/>
</dbReference>
<accession>G0QXU7</accession>
<comment type="similarity">
    <text evidence="2 5">Belongs to the ETF beta-subunit/FixA family.</text>
</comment>
<sequence length="246" mass="27267">MKALVSIKRVIRVKPDFSGVDTKVAQSINPFCEIAVEEAIRQKEKKTINEIVVLTIGPKTFNQTLKHALAMGADKGLHILTDLTSDQQLQPLIVARILQKIILRDKFDLVFLGKQSIDDDFNQTGQLLAGLLDWPQATFASEVKLLGENAEVSREIDGGIQTLSFKLPGIITCDLRLNTPRFTTVPNIMKANKKPVEEIKLDSLGVDLKTGFEILKTESPQVRQGGLILDSVDSLIDKLKNEVKIL</sequence>
<comment type="function">
    <text evidence="5">The electron transfer flavoprotein serves as a specific electron acceptor for several dehydrogenases, including five acyl-CoA dehydrogenases, glutaryl-CoA and sarcosine dehydrogenase. It transfers the electrons to the main mitochondrial respiratory chain via ETF-ubiquinone oxidoreductase (ETF dehydrogenase).</text>
</comment>
<dbReference type="GO" id="GO:0009055">
    <property type="term" value="F:electron transfer activity"/>
    <property type="evidence" value="ECO:0007669"/>
    <property type="project" value="InterPro"/>
</dbReference>
<dbReference type="FunFam" id="3.40.50.620:FF:000011">
    <property type="entry name" value="Electron transfer flavoprotein subunit beta"/>
    <property type="match status" value="1"/>
</dbReference>
<keyword evidence="8" id="KW-1185">Reference proteome</keyword>
<dbReference type="PIRSF" id="PIRSF000090">
    <property type="entry name" value="Beta-ETF"/>
    <property type="match status" value="1"/>
</dbReference>
<evidence type="ECO:0000256" key="4">
    <source>
        <dbReference type="ARBA" id="ARBA00022982"/>
    </source>
</evidence>
<proteinExistence type="inferred from homology"/>
<feature type="domain" description="Electron transfer flavoprotein alpha/beta-subunit N-terminal" evidence="6">
    <location>
        <begin position="16"/>
        <end position="208"/>
    </location>
</feature>
<dbReference type="eggNOG" id="KOG3180">
    <property type="taxonomic scope" value="Eukaryota"/>
</dbReference>
<evidence type="ECO:0000256" key="3">
    <source>
        <dbReference type="ARBA" id="ARBA00022448"/>
    </source>
</evidence>
<dbReference type="GO" id="GO:0033539">
    <property type="term" value="P:fatty acid beta-oxidation using acyl-CoA dehydrogenase"/>
    <property type="evidence" value="ECO:0007669"/>
    <property type="project" value="TreeGrafter"/>
</dbReference>
<name>G0QXU7_ICHMU</name>
<keyword evidence="4 5" id="KW-0249">Electron transport</keyword>
<dbReference type="PANTHER" id="PTHR21294">
    <property type="entry name" value="ELECTRON TRANSFER FLAVOPROTEIN BETA-SUBUNIT"/>
    <property type="match status" value="1"/>
</dbReference>
<dbReference type="InterPro" id="IPR014730">
    <property type="entry name" value="ETF_a/b_N"/>
</dbReference>
<reference evidence="7 8" key="1">
    <citation type="submission" date="2011-07" db="EMBL/GenBank/DDBJ databases">
        <authorList>
            <person name="Coyne R."/>
            <person name="Brami D."/>
            <person name="Johnson J."/>
            <person name="Hostetler J."/>
            <person name="Hannick L."/>
            <person name="Clark T."/>
            <person name="Cassidy-Hanley D."/>
            <person name="Inman J."/>
        </authorList>
    </citation>
    <scope>NUCLEOTIDE SEQUENCE [LARGE SCALE GENOMIC DNA]</scope>
    <source>
        <strain evidence="7 8">G5</strain>
    </source>
</reference>
<dbReference type="GO" id="GO:0009063">
    <property type="term" value="P:amino acid catabolic process"/>
    <property type="evidence" value="ECO:0007669"/>
    <property type="project" value="TreeGrafter"/>
</dbReference>
<dbReference type="SUPFAM" id="SSF52402">
    <property type="entry name" value="Adenine nucleotide alpha hydrolases-like"/>
    <property type="match status" value="1"/>
</dbReference>
<dbReference type="InterPro" id="IPR033948">
    <property type="entry name" value="ETF_beta_N"/>
</dbReference>
<dbReference type="InterPro" id="IPR014729">
    <property type="entry name" value="Rossmann-like_a/b/a_fold"/>
</dbReference>
<dbReference type="SMART" id="SM00893">
    <property type="entry name" value="ETF"/>
    <property type="match status" value="1"/>
</dbReference>
<comment type="subunit">
    <text evidence="5">Heterodimer of an alpha and a beta subunit.</text>
</comment>
<evidence type="ECO:0000256" key="2">
    <source>
        <dbReference type="ARBA" id="ARBA00007557"/>
    </source>
</evidence>
<dbReference type="AlphaFoldDB" id="G0QXU7"/>
<dbReference type="OrthoDB" id="276685at2759"/>
<evidence type="ECO:0000259" key="6">
    <source>
        <dbReference type="SMART" id="SM00893"/>
    </source>
</evidence>
<evidence type="ECO:0000256" key="5">
    <source>
        <dbReference type="PIRNR" id="PIRNR000090"/>
    </source>
</evidence>
<dbReference type="RefSeq" id="XP_004031180.1">
    <property type="nucleotide sequence ID" value="XM_004031132.1"/>
</dbReference>
<protein>
    <recommendedName>
        <fullName evidence="5">Electron transfer flavoprotein subunit beta</fullName>
        <shortName evidence="5">Beta-ETF</shortName>
    </recommendedName>
</protein>
<evidence type="ECO:0000313" key="8">
    <source>
        <dbReference type="Proteomes" id="UP000008983"/>
    </source>
</evidence>
<evidence type="ECO:0000313" key="7">
    <source>
        <dbReference type="EMBL" id="EGR29944.1"/>
    </source>
</evidence>